<dbReference type="EC" id="2.3.-.-" evidence="2"/>
<dbReference type="InterPro" id="IPR000182">
    <property type="entry name" value="GNAT_dom"/>
</dbReference>
<dbReference type="PROSITE" id="PS51257">
    <property type="entry name" value="PROKAR_LIPOPROTEIN"/>
    <property type="match status" value="1"/>
</dbReference>
<gene>
    <name evidence="2" type="ORF">ACFFN1_08895</name>
</gene>
<proteinExistence type="predicted"/>
<feature type="domain" description="N-acetyltransferase" evidence="1">
    <location>
        <begin position="26"/>
        <end position="196"/>
    </location>
</feature>
<reference evidence="2 3" key="1">
    <citation type="submission" date="2024-09" db="EMBL/GenBank/DDBJ databases">
        <authorList>
            <person name="Sun Q."/>
            <person name="Mori K."/>
        </authorList>
    </citation>
    <scope>NUCLEOTIDE SEQUENCE [LARGE SCALE GENOMIC DNA]</scope>
    <source>
        <strain evidence="2 3">JCM 11683</strain>
    </source>
</reference>
<dbReference type="EMBL" id="JBHMAU010000056">
    <property type="protein sequence ID" value="MFB9776518.1"/>
    <property type="molecule type" value="Genomic_DNA"/>
</dbReference>
<keyword evidence="3" id="KW-1185">Reference proteome</keyword>
<dbReference type="SUPFAM" id="SSF55729">
    <property type="entry name" value="Acyl-CoA N-acyltransferases (Nat)"/>
    <property type="match status" value="1"/>
</dbReference>
<dbReference type="PANTHER" id="PTHR43441">
    <property type="entry name" value="RIBOSOMAL-PROTEIN-SERINE ACETYLTRANSFERASE"/>
    <property type="match status" value="1"/>
</dbReference>
<dbReference type="GO" id="GO:0016746">
    <property type="term" value="F:acyltransferase activity"/>
    <property type="evidence" value="ECO:0007669"/>
    <property type="project" value="UniProtKB-KW"/>
</dbReference>
<name>A0ABV5X262_9MICO</name>
<protein>
    <submittedName>
        <fullName evidence="2">GNAT family N-acetyltransferase</fullName>
        <ecNumber evidence="2">2.3.-.-</ecNumber>
    </submittedName>
</protein>
<evidence type="ECO:0000313" key="3">
    <source>
        <dbReference type="Proteomes" id="UP001589707"/>
    </source>
</evidence>
<keyword evidence="2" id="KW-0808">Transferase</keyword>
<dbReference type="PANTHER" id="PTHR43441:SF11">
    <property type="entry name" value="RIBOSOMAL-PROTEIN-SERINE ACETYLTRANSFERASE"/>
    <property type="match status" value="1"/>
</dbReference>
<accession>A0ABV5X262</accession>
<dbReference type="InterPro" id="IPR016181">
    <property type="entry name" value="Acyl_CoA_acyltransferase"/>
</dbReference>
<sequence>MAYRKMLLSLEEIWPPYALTISCGDLSLSPVRESDLPELAALAAGGVKTHPGAFIVDWDKGTPEEVARSMATYHWRTRAEATPQNWRVEFTARLAGEAIGVQSAGARAFAQRRTVGTGSWLGRQHQGHGIGTLMRQTIAAAFFDHFGARELVTSYFEGNEASRRVSEKVGYVPNGSLMEVSAGGAHIGREHSMLLTQDRLVRAQQPVTVTGAEVFAEFLQLPRAAETDQKPRKPGRWV</sequence>
<keyword evidence="2" id="KW-0012">Acyltransferase</keyword>
<dbReference type="RefSeq" id="WP_376840342.1">
    <property type="nucleotide sequence ID" value="NZ_JBHMAU010000056.1"/>
</dbReference>
<comment type="caution">
    <text evidence="2">The sequence shown here is derived from an EMBL/GenBank/DDBJ whole genome shotgun (WGS) entry which is preliminary data.</text>
</comment>
<dbReference type="Proteomes" id="UP001589707">
    <property type="component" value="Unassembled WGS sequence"/>
</dbReference>
<evidence type="ECO:0000259" key="1">
    <source>
        <dbReference type="PROSITE" id="PS51186"/>
    </source>
</evidence>
<dbReference type="Gene3D" id="3.40.630.30">
    <property type="match status" value="1"/>
</dbReference>
<evidence type="ECO:0000313" key="2">
    <source>
        <dbReference type="EMBL" id="MFB9776518.1"/>
    </source>
</evidence>
<dbReference type="Pfam" id="PF13302">
    <property type="entry name" value="Acetyltransf_3"/>
    <property type="match status" value="1"/>
</dbReference>
<dbReference type="InterPro" id="IPR051908">
    <property type="entry name" value="Ribosomal_N-acetyltransferase"/>
</dbReference>
<organism evidence="2 3">
    <name type="scientific">Brevibacterium otitidis</name>
    <dbReference type="NCBI Taxonomy" id="53364"/>
    <lineage>
        <taxon>Bacteria</taxon>
        <taxon>Bacillati</taxon>
        <taxon>Actinomycetota</taxon>
        <taxon>Actinomycetes</taxon>
        <taxon>Micrococcales</taxon>
        <taxon>Brevibacteriaceae</taxon>
        <taxon>Brevibacterium</taxon>
    </lineage>
</organism>
<dbReference type="PROSITE" id="PS51186">
    <property type="entry name" value="GNAT"/>
    <property type="match status" value="1"/>
</dbReference>